<sequence>MWLGGWRIPRRAPFGKATRRNPLAGRAARSARKARESADSRVPPAPRPGPGLAAVDGRAGAVDSQIGVDIGAGNVVTSTPLSDAAADIGAEVGEEVYVVVKASRAMLAIDLASGRGGVPEEIPCRASPSPASRTRATRSRRS</sequence>
<feature type="region of interest" description="Disordered" evidence="1">
    <location>
        <begin position="117"/>
        <end position="142"/>
    </location>
</feature>
<comment type="caution">
    <text evidence="2">The sequence shown here is derived from an EMBL/GenBank/DDBJ whole genome shotgun (WGS) entry which is preliminary data.</text>
</comment>
<proteinExistence type="predicted"/>
<dbReference type="Gene3D" id="2.40.50.100">
    <property type="match status" value="1"/>
</dbReference>
<gene>
    <name evidence="2" type="ORF">GCM10017083_04120</name>
</gene>
<keyword evidence="3" id="KW-1185">Reference proteome</keyword>
<accession>A0A918XN01</accession>
<dbReference type="SUPFAM" id="SSF50331">
    <property type="entry name" value="MOP-like"/>
    <property type="match status" value="1"/>
</dbReference>
<evidence type="ECO:0000313" key="2">
    <source>
        <dbReference type="EMBL" id="GHD40647.1"/>
    </source>
</evidence>
<protein>
    <recommendedName>
        <fullName evidence="4">Mop domain-containing protein</fullName>
    </recommendedName>
</protein>
<dbReference type="AlphaFoldDB" id="A0A918XN01"/>
<reference evidence="2" key="1">
    <citation type="journal article" date="2014" name="Int. J. Syst. Evol. Microbiol.">
        <title>Complete genome sequence of Corynebacterium casei LMG S-19264T (=DSM 44701T), isolated from a smear-ripened cheese.</title>
        <authorList>
            <consortium name="US DOE Joint Genome Institute (JGI-PGF)"/>
            <person name="Walter F."/>
            <person name="Albersmeier A."/>
            <person name="Kalinowski J."/>
            <person name="Ruckert C."/>
        </authorList>
    </citation>
    <scope>NUCLEOTIDE SEQUENCE</scope>
    <source>
        <strain evidence="2">KCTC 42651</strain>
    </source>
</reference>
<evidence type="ECO:0008006" key="4">
    <source>
        <dbReference type="Google" id="ProtNLM"/>
    </source>
</evidence>
<feature type="compositionally biased region" description="Low complexity" evidence="1">
    <location>
        <begin position="125"/>
        <end position="134"/>
    </location>
</feature>
<evidence type="ECO:0000256" key="1">
    <source>
        <dbReference type="SAM" id="MobiDB-lite"/>
    </source>
</evidence>
<feature type="region of interest" description="Disordered" evidence="1">
    <location>
        <begin position="13"/>
        <end position="53"/>
    </location>
</feature>
<name>A0A918XN01_9PROT</name>
<organism evidence="2 3">
    <name type="scientific">Thalassobaculum fulvum</name>
    <dbReference type="NCBI Taxonomy" id="1633335"/>
    <lineage>
        <taxon>Bacteria</taxon>
        <taxon>Pseudomonadati</taxon>
        <taxon>Pseudomonadota</taxon>
        <taxon>Alphaproteobacteria</taxon>
        <taxon>Rhodospirillales</taxon>
        <taxon>Thalassobaculaceae</taxon>
        <taxon>Thalassobaculum</taxon>
    </lineage>
</organism>
<dbReference type="Proteomes" id="UP000630353">
    <property type="component" value="Unassembled WGS sequence"/>
</dbReference>
<dbReference type="EMBL" id="BMZS01000001">
    <property type="protein sequence ID" value="GHD40647.1"/>
    <property type="molecule type" value="Genomic_DNA"/>
</dbReference>
<reference evidence="2" key="2">
    <citation type="submission" date="2020-09" db="EMBL/GenBank/DDBJ databases">
        <authorList>
            <person name="Sun Q."/>
            <person name="Kim S."/>
        </authorList>
    </citation>
    <scope>NUCLEOTIDE SEQUENCE</scope>
    <source>
        <strain evidence="2">KCTC 42651</strain>
    </source>
</reference>
<dbReference type="InterPro" id="IPR008995">
    <property type="entry name" value="Mo/tungstate-bd_C_term_dom"/>
</dbReference>
<evidence type="ECO:0000313" key="3">
    <source>
        <dbReference type="Proteomes" id="UP000630353"/>
    </source>
</evidence>